<evidence type="ECO:0000313" key="2">
    <source>
        <dbReference type="EMBL" id="MBK0370552.1"/>
    </source>
</evidence>
<gene>
    <name evidence="2" type="ORF">I5M07_11995</name>
</gene>
<name>A0A934PN42_9FLAO</name>
<sequence length="267" mass="31631">MKKTFTILLTLFISLSFSNFTANAQETNAESVYIVITKRHFNVEATNKEEWQDRELEYFKKVTSQNEYVLHTEVLKHLFTEDNTEILFVTVYKDWADLEKSGDRITELENAAWPDEKERNAFFEKLDGYYTDVHSDEIYKSYSEIKNFKVKSIDPMIVYMKNSKLKLSGKEGKGFLEFNEKVTQRNPIIKGYYTFAHHWGSDSTDFIETYFYTSLCDLEKSNKEMDELVKVSWPNEKDRMAFLDDYNNYFTGKHQDFIYTNVPVLSK</sequence>
<dbReference type="EMBL" id="JAEHFV010000005">
    <property type="protein sequence ID" value="MBK0370552.1"/>
    <property type="molecule type" value="Genomic_DNA"/>
</dbReference>
<evidence type="ECO:0000256" key="1">
    <source>
        <dbReference type="SAM" id="SignalP"/>
    </source>
</evidence>
<evidence type="ECO:0000313" key="3">
    <source>
        <dbReference type="Proteomes" id="UP000609172"/>
    </source>
</evidence>
<protein>
    <recommendedName>
        <fullName evidence="4">NIPSNAP protein</fullName>
    </recommendedName>
</protein>
<dbReference type="AlphaFoldDB" id="A0A934PN42"/>
<proteinExistence type="predicted"/>
<organism evidence="2 3">
    <name type="scientific">Flavobacterium agrisoli</name>
    <dbReference type="NCBI Taxonomy" id="2793066"/>
    <lineage>
        <taxon>Bacteria</taxon>
        <taxon>Pseudomonadati</taxon>
        <taxon>Bacteroidota</taxon>
        <taxon>Flavobacteriia</taxon>
        <taxon>Flavobacteriales</taxon>
        <taxon>Flavobacteriaceae</taxon>
        <taxon>Flavobacterium</taxon>
    </lineage>
</organism>
<keyword evidence="3" id="KW-1185">Reference proteome</keyword>
<evidence type="ECO:0008006" key="4">
    <source>
        <dbReference type="Google" id="ProtNLM"/>
    </source>
</evidence>
<comment type="caution">
    <text evidence="2">The sequence shown here is derived from an EMBL/GenBank/DDBJ whole genome shotgun (WGS) entry which is preliminary data.</text>
</comment>
<accession>A0A934PN42</accession>
<feature type="chain" id="PRO_5036977925" description="NIPSNAP protein" evidence="1">
    <location>
        <begin position="25"/>
        <end position="267"/>
    </location>
</feature>
<feature type="signal peptide" evidence="1">
    <location>
        <begin position="1"/>
        <end position="24"/>
    </location>
</feature>
<dbReference type="Proteomes" id="UP000609172">
    <property type="component" value="Unassembled WGS sequence"/>
</dbReference>
<reference evidence="2" key="1">
    <citation type="submission" date="2020-12" db="EMBL/GenBank/DDBJ databases">
        <title>Bacterial novel species Flavobacterium sp. SE-1-e isolated from soil.</title>
        <authorList>
            <person name="Jung H.-Y."/>
        </authorList>
    </citation>
    <scope>NUCLEOTIDE SEQUENCE</scope>
    <source>
        <strain evidence="2">SE-1-e</strain>
    </source>
</reference>
<keyword evidence="1" id="KW-0732">Signal</keyword>
<dbReference type="RefSeq" id="WP_200106687.1">
    <property type="nucleotide sequence ID" value="NZ_JAEHFV010000005.1"/>
</dbReference>